<feature type="repeat" description="LDL-receptor class B" evidence="11">
    <location>
        <begin position="368"/>
        <end position="413"/>
    </location>
</feature>
<dbReference type="SUPFAM" id="SSF63825">
    <property type="entry name" value="YWTD domain"/>
    <property type="match status" value="5"/>
</dbReference>
<dbReference type="InterPro" id="IPR050778">
    <property type="entry name" value="Cueball_EGF_LRP_Nidogen"/>
</dbReference>
<dbReference type="InterPro" id="IPR000033">
    <property type="entry name" value="LDLR_classB_rpt"/>
</dbReference>
<comment type="subcellular location">
    <subcellularLocation>
        <location evidence="1">Membrane</location>
        <topology evidence="1">Single-pass membrane protein</topology>
    </subcellularLocation>
</comment>
<dbReference type="SUPFAM" id="SSF57196">
    <property type="entry name" value="EGF/Laminin"/>
    <property type="match status" value="2"/>
</dbReference>
<feature type="disulfide bond" evidence="10">
    <location>
        <begin position="634"/>
        <end position="646"/>
    </location>
</feature>
<dbReference type="FunFam" id="2.120.10.30:FF:000012">
    <property type="entry name" value="Low density lipoprotein receptor-related protein 1"/>
    <property type="match status" value="1"/>
</dbReference>
<evidence type="ECO:0000256" key="4">
    <source>
        <dbReference type="ARBA" id="ARBA00022729"/>
    </source>
</evidence>
<dbReference type="PROSITE" id="PS50068">
    <property type="entry name" value="LDLRA_2"/>
    <property type="match status" value="8"/>
</dbReference>
<dbReference type="GeneID" id="20251191"/>
<feature type="domain" description="EGF-like" evidence="12">
    <location>
        <begin position="837"/>
        <end position="878"/>
    </location>
</feature>
<keyword evidence="4" id="KW-0732">Signal</keyword>
<feature type="disulfide bond" evidence="10">
    <location>
        <begin position="569"/>
        <end position="584"/>
    </location>
</feature>
<evidence type="ECO:0000256" key="1">
    <source>
        <dbReference type="ARBA" id="ARBA00004167"/>
    </source>
</evidence>
<dbReference type="GO" id="GO:0005886">
    <property type="term" value="C:plasma membrane"/>
    <property type="evidence" value="ECO:0007669"/>
    <property type="project" value="TreeGrafter"/>
</dbReference>
<dbReference type="KEGG" id="lgi:LOTGIDRAFT_51280"/>
<name>V4APP8_LOTGI</name>
<keyword evidence="9" id="KW-0325">Glycoprotein</keyword>
<feature type="repeat" description="LDL-receptor class B" evidence="11">
    <location>
        <begin position="1653"/>
        <end position="1695"/>
    </location>
</feature>
<keyword evidence="5" id="KW-0677">Repeat</keyword>
<feature type="repeat" description="LDL-receptor class B" evidence="11">
    <location>
        <begin position="1386"/>
        <end position="1429"/>
    </location>
</feature>
<dbReference type="FunFam" id="4.10.400.10:FF:000005">
    <property type="entry name" value="low-density lipoprotein receptor-related protein 1B"/>
    <property type="match status" value="1"/>
</dbReference>
<evidence type="ECO:0000256" key="6">
    <source>
        <dbReference type="ARBA" id="ARBA00023136"/>
    </source>
</evidence>
<feature type="domain" description="EGF-like" evidence="12">
    <location>
        <begin position="1527"/>
        <end position="1564"/>
    </location>
</feature>
<dbReference type="GO" id="GO:0017147">
    <property type="term" value="F:Wnt-protein binding"/>
    <property type="evidence" value="ECO:0007669"/>
    <property type="project" value="TreeGrafter"/>
</dbReference>
<dbReference type="InterPro" id="IPR009030">
    <property type="entry name" value="Growth_fac_rcpt_cys_sf"/>
</dbReference>
<dbReference type="InterPro" id="IPR023415">
    <property type="entry name" value="LDLR_class-A_CS"/>
</dbReference>
<dbReference type="InterPro" id="IPR000742">
    <property type="entry name" value="EGF"/>
</dbReference>
<dbReference type="GO" id="GO:0060070">
    <property type="term" value="P:canonical Wnt signaling pathway"/>
    <property type="evidence" value="ECO:0007669"/>
    <property type="project" value="TreeGrafter"/>
</dbReference>
<protein>
    <recommendedName>
        <fullName evidence="12">EGF-like domain-containing protein</fullName>
    </recommendedName>
</protein>
<dbReference type="PROSITE" id="PS01209">
    <property type="entry name" value="LDLRA_1"/>
    <property type="match status" value="2"/>
</dbReference>
<dbReference type="FunFam" id="4.10.400.10:FF:000034">
    <property type="entry name" value="Low-density lipoprotein receptor-related protein 2"/>
    <property type="match status" value="1"/>
</dbReference>
<feature type="domain" description="EGF-like" evidence="12">
    <location>
        <begin position="462"/>
        <end position="499"/>
    </location>
</feature>
<evidence type="ECO:0000256" key="8">
    <source>
        <dbReference type="ARBA" id="ARBA00023170"/>
    </source>
</evidence>
<feature type="disulfide bond" evidence="10">
    <location>
        <begin position="713"/>
        <end position="725"/>
    </location>
</feature>
<dbReference type="RefSeq" id="XP_009052540.1">
    <property type="nucleotide sequence ID" value="XM_009054292.1"/>
</dbReference>
<dbReference type="STRING" id="225164.V4APP8"/>
<dbReference type="InterPro" id="IPR002172">
    <property type="entry name" value="LDrepeatLR_classA_rpt"/>
</dbReference>
<dbReference type="Proteomes" id="UP000030746">
    <property type="component" value="Unassembled WGS sequence"/>
</dbReference>
<dbReference type="OrthoDB" id="72419at2759"/>
<feature type="disulfide bond" evidence="10">
    <location>
        <begin position="641"/>
        <end position="659"/>
    </location>
</feature>
<feature type="disulfide bond" evidence="10">
    <location>
        <begin position="518"/>
        <end position="536"/>
    </location>
</feature>
<comment type="caution">
    <text evidence="10">Lacks conserved residue(s) required for the propagation of feature annotation.</text>
</comment>
<evidence type="ECO:0000256" key="2">
    <source>
        <dbReference type="ARBA" id="ARBA00022536"/>
    </source>
</evidence>
<dbReference type="CDD" id="cd00112">
    <property type="entry name" value="LDLa"/>
    <property type="match status" value="8"/>
</dbReference>
<dbReference type="SMART" id="SM00135">
    <property type="entry name" value="LY"/>
    <property type="match status" value="22"/>
</dbReference>
<dbReference type="SUPFAM" id="SSF57184">
    <property type="entry name" value="Growth factor receptor domain"/>
    <property type="match status" value="1"/>
</dbReference>
<feature type="non-terminal residue" evidence="13">
    <location>
        <position position="1"/>
    </location>
</feature>
<dbReference type="PANTHER" id="PTHR46513:SF13">
    <property type="entry name" value="EGF-LIKE DOMAIN-CONTAINING PROTEIN"/>
    <property type="match status" value="1"/>
</dbReference>
<feature type="domain" description="EGF-like" evidence="12">
    <location>
        <begin position="139"/>
        <end position="179"/>
    </location>
</feature>
<dbReference type="SMART" id="SM00181">
    <property type="entry name" value="EGF"/>
    <property type="match status" value="7"/>
</dbReference>
<dbReference type="SUPFAM" id="SSF57424">
    <property type="entry name" value="LDL receptor-like module"/>
    <property type="match status" value="6"/>
</dbReference>
<reference evidence="13 14" key="1">
    <citation type="journal article" date="2013" name="Nature">
        <title>Insights into bilaterian evolution from three spiralian genomes.</title>
        <authorList>
            <person name="Simakov O."/>
            <person name="Marletaz F."/>
            <person name="Cho S.J."/>
            <person name="Edsinger-Gonzales E."/>
            <person name="Havlak P."/>
            <person name="Hellsten U."/>
            <person name="Kuo D.H."/>
            <person name="Larsson T."/>
            <person name="Lv J."/>
            <person name="Arendt D."/>
            <person name="Savage R."/>
            <person name="Osoegawa K."/>
            <person name="de Jong P."/>
            <person name="Grimwood J."/>
            <person name="Chapman J.A."/>
            <person name="Shapiro H."/>
            <person name="Aerts A."/>
            <person name="Otillar R.P."/>
            <person name="Terry A.Y."/>
            <person name="Boore J.L."/>
            <person name="Grigoriev I.V."/>
            <person name="Lindberg D.R."/>
            <person name="Seaver E.C."/>
            <person name="Weisblat D.A."/>
            <person name="Putnam N.H."/>
            <person name="Rokhsar D.S."/>
        </authorList>
    </citation>
    <scope>NUCLEOTIDE SEQUENCE [LARGE SCALE GENOMIC DNA]</scope>
</reference>
<feature type="repeat" description="LDL-receptor class B" evidence="11">
    <location>
        <begin position="1"/>
        <end position="44"/>
    </location>
</feature>
<evidence type="ECO:0000256" key="7">
    <source>
        <dbReference type="ARBA" id="ARBA00023157"/>
    </source>
</evidence>
<dbReference type="Pfam" id="PF00057">
    <property type="entry name" value="Ldl_recept_a"/>
    <property type="match status" value="6"/>
</dbReference>
<feature type="repeat" description="LDL-receptor class B" evidence="11">
    <location>
        <begin position="1696"/>
        <end position="1739"/>
    </location>
</feature>
<feature type="repeat" description="LDL-receptor class B" evidence="11">
    <location>
        <begin position="1610"/>
        <end position="1652"/>
    </location>
</feature>
<keyword evidence="14" id="KW-1185">Reference proteome</keyword>
<dbReference type="GO" id="GO:0006897">
    <property type="term" value="P:endocytosis"/>
    <property type="evidence" value="ECO:0007669"/>
    <property type="project" value="UniProtKB-KW"/>
</dbReference>
<feature type="domain" description="EGF-like" evidence="12">
    <location>
        <begin position="882"/>
        <end position="921"/>
    </location>
</feature>
<gene>
    <name evidence="13" type="ORF">LOTGIDRAFT_51280</name>
</gene>
<feature type="disulfide bond" evidence="10">
    <location>
        <begin position="693"/>
        <end position="708"/>
    </location>
</feature>
<dbReference type="GO" id="GO:0042813">
    <property type="term" value="F:Wnt receptor activity"/>
    <property type="evidence" value="ECO:0007669"/>
    <property type="project" value="TreeGrafter"/>
</dbReference>
<feature type="repeat" description="LDL-receptor class B" evidence="11">
    <location>
        <begin position="1296"/>
        <end position="1338"/>
    </location>
</feature>
<evidence type="ECO:0000256" key="9">
    <source>
        <dbReference type="ARBA" id="ARBA00023180"/>
    </source>
</evidence>
<dbReference type="PRINTS" id="PR00261">
    <property type="entry name" value="LDLRECEPTOR"/>
</dbReference>
<keyword evidence="3" id="KW-0254">Endocytosis</keyword>
<feature type="repeat" description="LDL-receptor class B" evidence="11">
    <location>
        <begin position="1015"/>
        <end position="1057"/>
    </location>
</feature>
<dbReference type="PROSITE" id="PS51120">
    <property type="entry name" value="LDLRB"/>
    <property type="match status" value="12"/>
</dbReference>
<evidence type="ECO:0000313" key="13">
    <source>
        <dbReference type="EMBL" id="ESO96765.1"/>
    </source>
</evidence>
<dbReference type="HOGENOM" id="CLU_000085_3_0_1"/>
<dbReference type="CTD" id="20251191"/>
<dbReference type="InterPro" id="IPR036055">
    <property type="entry name" value="LDL_receptor-like_sf"/>
</dbReference>
<keyword evidence="6" id="KW-0472">Membrane</keyword>
<feature type="domain" description="EGF-like" evidence="12">
    <location>
        <begin position="1201"/>
        <end position="1244"/>
    </location>
</feature>
<dbReference type="Gene3D" id="4.10.400.10">
    <property type="entry name" value="Low-density Lipoprotein Receptor"/>
    <property type="match status" value="8"/>
</dbReference>
<dbReference type="PANTHER" id="PTHR46513">
    <property type="entry name" value="VITELLOGENIN RECEPTOR-LIKE PROTEIN-RELATED-RELATED"/>
    <property type="match status" value="1"/>
</dbReference>
<feature type="repeat" description="LDL-receptor class B" evidence="11">
    <location>
        <begin position="275"/>
        <end position="317"/>
    </location>
</feature>
<evidence type="ECO:0000259" key="12">
    <source>
        <dbReference type="SMART" id="SM00181"/>
    </source>
</evidence>
<dbReference type="FunFam" id="2.120.10.30:FF:000241">
    <property type="entry name" value="Low-density lipoprotein receptor-related protein 6"/>
    <property type="match status" value="3"/>
</dbReference>
<dbReference type="Pfam" id="PF00058">
    <property type="entry name" value="Ldl_recept_b"/>
    <property type="match status" value="8"/>
</dbReference>
<evidence type="ECO:0000256" key="5">
    <source>
        <dbReference type="ARBA" id="ARBA00022737"/>
    </source>
</evidence>
<evidence type="ECO:0000256" key="3">
    <source>
        <dbReference type="ARBA" id="ARBA00022583"/>
    </source>
</evidence>
<dbReference type="Gene3D" id="2.10.25.10">
    <property type="entry name" value="Laminin"/>
    <property type="match status" value="2"/>
</dbReference>
<proteinExistence type="predicted"/>
<dbReference type="OMA" id="GKNICSH"/>
<dbReference type="Gene3D" id="2.120.10.30">
    <property type="entry name" value="TolB, C-terminal domain"/>
    <property type="match status" value="6"/>
</dbReference>
<accession>V4APP8</accession>
<feature type="disulfide bond" evidence="10">
    <location>
        <begin position="720"/>
        <end position="738"/>
    </location>
</feature>
<keyword evidence="7 10" id="KW-1015">Disulfide bond</keyword>
<dbReference type="InterPro" id="IPR011042">
    <property type="entry name" value="6-blade_b-propeller_TolB-like"/>
</dbReference>
<feature type="repeat" description="LDL-receptor class B" evidence="11">
    <location>
        <begin position="318"/>
        <end position="367"/>
    </location>
</feature>
<organism evidence="13 14">
    <name type="scientific">Lottia gigantea</name>
    <name type="common">Giant owl limpet</name>
    <dbReference type="NCBI Taxonomy" id="225164"/>
    <lineage>
        <taxon>Eukaryota</taxon>
        <taxon>Metazoa</taxon>
        <taxon>Spiralia</taxon>
        <taxon>Lophotrochozoa</taxon>
        <taxon>Mollusca</taxon>
        <taxon>Gastropoda</taxon>
        <taxon>Patellogastropoda</taxon>
        <taxon>Lottioidea</taxon>
        <taxon>Lottiidae</taxon>
        <taxon>Lottia</taxon>
    </lineage>
</organism>
<dbReference type="SMART" id="SM00192">
    <property type="entry name" value="LDLa"/>
    <property type="match status" value="8"/>
</dbReference>
<evidence type="ECO:0000313" key="14">
    <source>
        <dbReference type="Proteomes" id="UP000030746"/>
    </source>
</evidence>
<dbReference type="EMBL" id="KB201370">
    <property type="protein sequence ID" value="ESO96765.1"/>
    <property type="molecule type" value="Genomic_DNA"/>
</dbReference>
<keyword evidence="8" id="KW-0675">Receptor</keyword>
<evidence type="ECO:0000256" key="10">
    <source>
        <dbReference type="PROSITE-ProRule" id="PRU00124"/>
    </source>
</evidence>
<keyword evidence="2" id="KW-0245">EGF-like domain</keyword>
<feature type="repeat" description="LDL-receptor class B" evidence="11">
    <location>
        <begin position="45"/>
        <end position="88"/>
    </location>
</feature>
<dbReference type="Pfam" id="PF14670">
    <property type="entry name" value="FXa_inhibition"/>
    <property type="match status" value="2"/>
</dbReference>
<feature type="domain" description="EGF-like" evidence="12">
    <location>
        <begin position="1837"/>
        <end position="1874"/>
    </location>
</feature>
<feature type="repeat" description="LDL-receptor class B" evidence="11">
    <location>
        <begin position="1108"/>
        <end position="1152"/>
    </location>
</feature>
<feature type="non-terminal residue" evidence="13">
    <location>
        <position position="1951"/>
    </location>
</feature>
<feature type="disulfide bond" evidence="10">
    <location>
        <begin position="653"/>
        <end position="668"/>
    </location>
</feature>
<evidence type="ECO:0000256" key="11">
    <source>
        <dbReference type="PROSITE-ProRule" id="PRU00461"/>
    </source>
</evidence>
<sequence>RFLFFADWSMEAKIERTNMDGSDRHKLVIKKIVHPNGLALDYVNKHVYWADSFLDYVERVDYDGHNRRVIAIGENVDHVFGLTLFENYLYVSNHHNNSIVRVHRFQQNNMTVINRQTLTKPSDIHIIHPVKQPQVSENVCGKKKCDHICVPVPHTDNQNVQASCMCRSGYTLVNGNNCRKNKDSIFLLYANAQQGNIQGISKDDEKSKQVIEPIINLNRPMAIAYDNKTSYIYYSDVSLLHIGRRKAFTTDAEPEKFLDTGVTSSEGLAIDWIGRNLYWTDDGHKTINIVRLTDTTKRYTVIRNLNHPKAIVLDANKGYMYWTDWVLKPSENIKSRIVKAEMNGQNNQTLVETNIQWPNSLTLDYTTQMIYWTDAYYDRIEKISTNGDPTTRTVIVSFKHLNHPYGIAVFENYVFFTESLSGQVKRFNMVTKDTVVIRNDSNPLFDLQLYNPQQQVIQGEKDCAVNNGGCTDICVTVPSGSVCICSDDRLLQSDKKTCKANPNYKPPAPCNKDREFTCKDESCINILWKCDGERDCLDGSDEDHNVPCETFQCQKSENKPCLKEEQLRCDGEIDCPNGEDEEGCGSKSRDCQANYTSCGTTSNRCIPSAWVCDKEADCVDGSDEDAAKCDTAKCVADQFQCAYGHCIPYMYRCDNEYDCPDHSDELDCTNWCDPLKEFSCADKITCIKKHFVCDGIRQCKDGSDEEQCNKKICHDKEYQCKNGECIIQVWKCDGDFDCSDQSDEDKDMCQTRSCYSTEFKCNSTNQCIPGAWKCDGDEDCGDGSDEHVSQSLECSYPNFKCVVKQKEVCLSPVKYCDGVLDCDDHSDEPRSLCSVKVCQDHECSHFCHSAPAPPGDFYRYVCSCPENQHIGSDNKTCQKTDVCSQWGICSQLCVADISKPDGYRCLCKDTYTLQLDGFSCKPNGKYKTIHLIYSNRHEMRRVDLGEKSYVSLVAGLRNTIALDYHYKKQYIFWTDVIEDKIFRGKMIQNTLTNLKTIVNVGLATTEGLAVDWISNKIYWVESNLDQIEVAEFNGTNRRTLIAGNMTSPRAIVLDPRYGALFWSDWDGRFPRIETCSMSGKGRKVLFDVRSNFDLGGWPNGMTLDYEVNRIYWVDARSDSLHSMTYEGKDHRLILKSHEYLAQPFSVSVFEHYVYWTDWRTNSVLRANKFNGSDVTEIQKTFTQPFDVQVFHPNRQPDAYNPCEIQNGGCSHLCLIGFPDKTGNTTADCQCPHRMKLNADQHSCDEDNKFLIFVKKNEIRGVDLQHANYNVIPSITVRFVENSTSTATAIDYDLKEQRLYWTDEARNVINSASLNGSGVETVIDSGLSNPKGFAIDYLSRNMYFSSYNKDKDSSTISVAKLNGAFRTEIISQNLKQLNSLAIHPGKGLMFWSDVGGSQHKIIKANMDGSDQRVLVNNTFKPASLTVDTRSHALYWINQEKSTIHRCPLDVLLGQCEKLNVSFDDNLLVSMTIFEDEIYVYSSDKKNKSANSIMRIDKSYKKVVMRTNTPDISAIQIYNTERGKDGSNGCSKDNGGCSQLCLPTHTARICKCTAGFKLADDQTSCHGITSFMLYSTESDIQGFTLETPSQVALASISKISLASAIDFHAEADYIYWVDSNARAISRIKRNLTQREEIINKGLNSIEGLAVDWVANHIYWTDRSHNTVEVAKTDGSNRYVLIHEGLDNPTSIVVHPRNGMLYFIDQGKYPVIMQAKLDGSDLKALIDSNMVRPRGLTIDYDTDMLYWCEEDSDKIDKIVSYDFNTQEQVNHVVPGLTACVSLTIFKDYIYWADKTDGNGSIKRTNKTLTSTDVQYLRKNLTDKLKHVQIFDADRQRSHNICLKNSYNCAELCLYQGSGHASCICSYGRLKLNGRDCEAYTEFLMFSKVTGIDSVSMSRIPSKNPPFKPITNETMQNVIGLAYDYKGNRLYFSDIQRGDIQSVSFNGSDLQIVKE</sequence>